<sequence length="183" mass="19365">MNMFFNLKTSALVAAMMLASVSQAATMSKDEYQVGKTRISADYKTDKAACASLADNAKDVCMEEAKGKEKIATAELKAAHSGKPADHTKALEAKAEANYAIAKEKCDDKAGNDKSVCVKEAKAVEVKALADARTAKQIGEAKTENADEKRDADYKVAVQKCDTLAGDAKTSCVSAAKVKFGKS</sequence>
<evidence type="ECO:0000256" key="1">
    <source>
        <dbReference type="SAM" id="SignalP"/>
    </source>
</evidence>
<gene>
    <name evidence="2" type="ORF">J2X19_000914</name>
</gene>
<dbReference type="Proteomes" id="UP001180487">
    <property type="component" value="Unassembled WGS sequence"/>
</dbReference>
<evidence type="ECO:0000313" key="3">
    <source>
        <dbReference type="Proteomes" id="UP001180487"/>
    </source>
</evidence>
<name>A0ABU2C4J6_9BURK</name>
<keyword evidence="3" id="KW-1185">Reference proteome</keyword>
<dbReference type="RefSeq" id="WP_116604553.1">
    <property type="nucleotide sequence ID" value="NZ_JAVDXT010000001.1"/>
</dbReference>
<feature type="signal peptide" evidence="1">
    <location>
        <begin position="1"/>
        <end position="24"/>
    </location>
</feature>
<accession>A0ABU2C4J6</accession>
<keyword evidence="1" id="KW-0732">Signal</keyword>
<evidence type="ECO:0000313" key="2">
    <source>
        <dbReference type="EMBL" id="MDR7376256.1"/>
    </source>
</evidence>
<protein>
    <recommendedName>
        <fullName evidence="4">Cell envelope biogenesis protein TolA</fullName>
    </recommendedName>
</protein>
<organism evidence="2 3">
    <name type="scientific">Rhodoferax ferrireducens</name>
    <dbReference type="NCBI Taxonomy" id="192843"/>
    <lineage>
        <taxon>Bacteria</taxon>
        <taxon>Pseudomonadati</taxon>
        <taxon>Pseudomonadota</taxon>
        <taxon>Betaproteobacteria</taxon>
        <taxon>Burkholderiales</taxon>
        <taxon>Comamonadaceae</taxon>
        <taxon>Rhodoferax</taxon>
    </lineage>
</organism>
<feature type="chain" id="PRO_5045646241" description="Cell envelope biogenesis protein TolA" evidence="1">
    <location>
        <begin position="25"/>
        <end position="183"/>
    </location>
</feature>
<evidence type="ECO:0008006" key="4">
    <source>
        <dbReference type="Google" id="ProtNLM"/>
    </source>
</evidence>
<proteinExistence type="predicted"/>
<reference evidence="2 3" key="1">
    <citation type="submission" date="2023-07" db="EMBL/GenBank/DDBJ databases">
        <title>Sorghum-associated microbial communities from plants grown in Nebraska, USA.</title>
        <authorList>
            <person name="Schachtman D."/>
        </authorList>
    </citation>
    <scope>NUCLEOTIDE SEQUENCE [LARGE SCALE GENOMIC DNA]</scope>
    <source>
        <strain evidence="2 3">BE313</strain>
    </source>
</reference>
<comment type="caution">
    <text evidence="2">The sequence shown here is derived from an EMBL/GenBank/DDBJ whole genome shotgun (WGS) entry which is preliminary data.</text>
</comment>
<dbReference type="EMBL" id="JAVDXT010000001">
    <property type="protein sequence ID" value="MDR7376256.1"/>
    <property type="molecule type" value="Genomic_DNA"/>
</dbReference>